<sequence>MYRRTTRSSEPIDSSVDSSGSLAVILGLASLQALAITLLRLDLRLPDPSPDKPWFRDDVLYQVFSHLDPQDAAQAGLVCKHWHRNAAHASYREVTLLTFSPFSRSLAHTLLHHPDLRLCVRHLTVVHSMMYPQEHLYEWVYLLPPSSLKTCRIFGVPKCTDKLRKAMMAHAARTETVYFGFSYPEELLRAALSVTTHPGLKQAYQNMLNGAWGVMTPNSKRYRDDIEAISPPTIPLPMAIEQFSECVQLDFRSHAHRKVDVYLSDRTRAIERERVDAVIQALYKYVVATCFVGLVISYEAPGTECLVDHDSDVYAKASARPLAVLRGCLCSALPATRVPSDVAGTACVGVAYPGLTGAAVSRMLDRIWTDERSAHAACLYLWHRAGLADLPDACATCGLTGFCMLNDL</sequence>
<keyword evidence="4" id="KW-1185">Reference proteome</keyword>
<dbReference type="OrthoDB" id="2749750at2759"/>
<keyword evidence="1" id="KW-1133">Transmembrane helix</keyword>
<dbReference type="InterPro" id="IPR001810">
    <property type="entry name" value="F-box_dom"/>
</dbReference>
<gene>
    <name evidence="3" type="ORF">TRAPUB_3546</name>
</gene>
<name>A0A1M2VDK7_TRAPU</name>
<reference evidence="3 4" key="1">
    <citation type="submission" date="2016-10" db="EMBL/GenBank/DDBJ databases">
        <title>Genome sequence of the basidiomycete white-rot fungus Trametes pubescens.</title>
        <authorList>
            <person name="Makela M.R."/>
            <person name="Granchi Z."/>
            <person name="Peng M."/>
            <person name="De Vries R.P."/>
            <person name="Grigoriev I."/>
            <person name="Riley R."/>
            <person name="Hilden K."/>
        </authorList>
    </citation>
    <scope>NUCLEOTIDE SEQUENCE [LARGE SCALE GENOMIC DNA]</scope>
    <source>
        <strain evidence="3 4">FBCC735</strain>
    </source>
</reference>
<evidence type="ECO:0000313" key="3">
    <source>
        <dbReference type="EMBL" id="OJT05623.1"/>
    </source>
</evidence>
<dbReference type="SUPFAM" id="SSF81383">
    <property type="entry name" value="F-box domain"/>
    <property type="match status" value="1"/>
</dbReference>
<dbReference type="Pfam" id="PF12937">
    <property type="entry name" value="F-box-like"/>
    <property type="match status" value="1"/>
</dbReference>
<dbReference type="Proteomes" id="UP000184267">
    <property type="component" value="Unassembled WGS sequence"/>
</dbReference>
<dbReference type="EMBL" id="MNAD01001415">
    <property type="protein sequence ID" value="OJT05623.1"/>
    <property type="molecule type" value="Genomic_DNA"/>
</dbReference>
<evidence type="ECO:0000256" key="1">
    <source>
        <dbReference type="SAM" id="Phobius"/>
    </source>
</evidence>
<organism evidence="3 4">
    <name type="scientific">Trametes pubescens</name>
    <name type="common">White-rot fungus</name>
    <dbReference type="NCBI Taxonomy" id="154538"/>
    <lineage>
        <taxon>Eukaryota</taxon>
        <taxon>Fungi</taxon>
        <taxon>Dikarya</taxon>
        <taxon>Basidiomycota</taxon>
        <taxon>Agaricomycotina</taxon>
        <taxon>Agaricomycetes</taxon>
        <taxon>Polyporales</taxon>
        <taxon>Polyporaceae</taxon>
        <taxon>Trametes</taxon>
    </lineage>
</organism>
<evidence type="ECO:0000313" key="4">
    <source>
        <dbReference type="Proteomes" id="UP000184267"/>
    </source>
</evidence>
<comment type="caution">
    <text evidence="3">The sequence shown here is derived from an EMBL/GenBank/DDBJ whole genome shotgun (WGS) entry which is preliminary data.</text>
</comment>
<proteinExistence type="predicted"/>
<dbReference type="InterPro" id="IPR036047">
    <property type="entry name" value="F-box-like_dom_sf"/>
</dbReference>
<keyword evidence="1" id="KW-0812">Transmembrane</keyword>
<protein>
    <recommendedName>
        <fullName evidence="2">F-box domain-containing protein</fullName>
    </recommendedName>
</protein>
<feature type="transmembrane region" description="Helical" evidence="1">
    <location>
        <begin position="20"/>
        <end position="39"/>
    </location>
</feature>
<feature type="domain" description="F-box" evidence="2">
    <location>
        <begin position="57"/>
        <end position="88"/>
    </location>
</feature>
<evidence type="ECO:0000259" key="2">
    <source>
        <dbReference type="Pfam" id="PF12937"/>
    </source>
</evidence>
<dbReference type="Gene3D" id="1.20.1280.50">
    <property type="match status" value="1"/>
</dbReference>
<accession>A0A1M2VDK7</accession>
<dbReference type="AlphaFoldDB" id="A0A1M2VDK7"/>
<keyword evidence="1" id="KW-0472">Membrane</keyword>